<comment type="subcellular location">
    <subcellularLocation>
        <location evidence="1">Cell membrane</location>
        <topology evidence="1">Multi-pass membrane protein</topology>
    </subcellularLocation>
</comment>
<organism evidence="9 10">
    <name type="scientific">Candidatus Wallbacteria bacterium HGW-Wallbacteria-1</name>
    <dbReference type="NCBI Taxonomy" id="2013854"/>
    <lineage>
        <taxon>Bacteria</taxon>
        <taxon>Candidatus Walliibacteriota</taxon>
    </lineage>
</organism>
<dbReference type="EMBL" id="PGXC01000005">
    <property type="protein sequence ID" value="PKK90388.1"/>
    <property type="molecule type" value="Genomic_DNA"/>
</dbReference>
<feature type="transmembrane region" description="Helical" evidence="7">
    <location>
        <begin position="131"/>
        <end position="149"/>
    </location>
</feature>
<gene>
    <name evidence="9" type="ORF">CVV64_08470</name>
</gene>
<evidence type="ECO:0000313" key="10">
    <source>
        <dbReference type="Proteomes" id="UP000233256"/>
    </source>
</evidence>
<proteinExistence type="predicted"/>
<evidence type="ECO:0000313" key="9">
    <source>
        <dbReference type="EMBL" id="PKK90388.1"/>
    </source>
</evidence>
<evidence type="ECO:0000256" key="4">
    <source>
        <dbReference type="ARBA" id="ARBA00022989"/>
    </source>
</evidence>
<dbReference type="PANTHER" id="PTHR35007:SF1">
    <property type="entry name" value="PILUS ASSEMBLY PROTEIN"/>
    <property type="match status" value="1"/>
</dbReference>
<feature type="transmembrane region" description="Helical" evidence="7">
    <location>
        <begin position="276"/>
        <end position="295"/>
    </location>
</feature>
<protein>
    <submittedName>
        <fullName evidence="9">Secretion system protein</fullName>
    </submittedName>
</protein>
<accession>A0A2N1PPX1</accession>
<feature type="transmembrane region" description="Helical" evidence="7">
    <location>
        <begin position="315"/>
        <end position="334"/>
    </location>
</feature>
<dbReference type="Gene3D" id="1.20.81.30">
    <property type="entry name" value="Type II secretion system (T2SS), domain F"/>
    <property type="match status" value="1"/>
</dbReference>
<dbReference type="AlphaFoldDB" id="A0A2N1PPX1"/>
<sequence length="339" mass="38447">MMLTIMLVFTFLCVLFLFIGLFQMFSKDDNLLQSRMEQFAAQQKESQTQEFRTQESFEDRTLPERNKENEKKKSELLQNIGKLITPSAMRDRIQEQLSMADVPLKAVEFVAVSFILTLVFMSLGFFIFKSLFVGFIMAGFGFFLPNLWLKMKHGAKLKKFSSQLLDTLIMMSNGLKAGYSFPQAMEMVAREGNPPSSTEFQRTLRESALGLPMEEALINLNNRIGSPDLDLAITVVLIQRQIGGNLAEILDNISNVLRDRMKLKGQIQTLTAQGRLSGYLIAAMPFGLGVVLYLINPAYMMELFNFQMGAFKGWYLLVFGVCLQAFGFFAIMKITDIDI</sequence>
<dbReference type="Proteomes" id="UP000233256">
    <property type="component" value="Unassembled WGS sequence"/>
</dbReference>
<dbReference type="InterPro" id="IPR018076">
    <property type="entry name" value="T2SS_GspF_dom"/>
</dbReference>
<feature type="domain" description="Type II secretion system protein GspF" evidence="8">
    <location>
        <begin position="170"/>
        <end position="292"/>
    </location>
</feature>
<dbReference type="Pfam" id="PF00482">
    <property type="entry name" value="T2SSF"/>
    <property type="match status" value="1"/>
</dbReference>
<evidence type="ECO:0000256" key="6">
    <source>
        <dbReference type="SAM" id="MobiDB-lite"/>
    </source>
</evidence>
<feature type="transmembrane region" description="Helical" evidence="7">
    <location>
        <begin position="6"/>
        <end position="26"/>
    </location>
</feature>
<evidence type="ECO:0000256" key="2">
    <source>
        <dbReference type="ARBA" id="ARBA00022475"/>
    </source>
</evidence>
<keyword evidence="2" id="KW-1003">Cell membrane</keyword>
<dbReference type="InterPro" id="IPR042094">
    <property type="entry name" value="T2SS_GspF_sf"/>
</dbReference>
<feature type="region of interest" description="Disordered" evidence="6">
    <location>
        <begin position="44"/>
        <end position="72"/>
    </location>
</feature>
<keyword evidence="5 7" id="KW-0472">Membrane</keyword>
<feature type="compositionally biased region" description="Basic and acidic residues" evidence="6">
    <location>
        <begin position="52"/>
        <end position="72"/>
    </location>
</feature>
<feature type="transmembrane region" description="Helical" evidence="7">
    <location>
        <begin position="106"/>
        <end position="125"/>
    </location>
</feature>
<dbReference type="PANTHER" id="PTHR35007">
    <property type="entry name" value="INTEGRAL MEMBRANE PROTEIN-RELATED"/>
    <property type="match status" value="1"/>
</dbReference>
<keyword evidence="3 7" id="KW-0812">Transmembrane</keyword>
<reference evidence="9 10" key="1">
    <citation type="journal article" date="2017" name="ISME J.">
        <title>Potential for microbial H2 and metal transformations associated with novel bacteria and archaea in deep terrestrial subsurface sediments.</title>
        <authorList>
            <person name="Hernsdorf A.W."/>
            <person name="Amano Y."/>
            <person name="Miyakawa K."/>
            <person name="Ise K."/>
            <person name="Suzuki Y."/>
            <person name="Anantharaman K."/>
            <person name="Probst A."/>
            <person name="Burstein D."/>
            <person name="Thomas B.C."/>
            <person name="Banfield J.F."/>
        </authorList>
    </citation>
    <scope>NUCLEOTIDE SEQUENCE [LARGE SCALE GENOMIC DNA]</scope>
    <source>
        <strain evidence="9">HGW-Wallbacteria-1</strain>
    </source>
</reference>
<evidence type="ECO:0000256" key="1">
    <source>
        <dbReference type="ARBA" id="ARBA00004651"/>
    </source>
</evidence>
<comment type="caution">
    <text evidence="9">The sequence shown here is derived from an EMBL/GenBank/DDBJ whole genome shotgun (WGS) entry which is preliminary data.</text>
</comment>
<evidence type="ECO:0000256" key="3">
    <source>
        <dbReference type="ARBA" id="ARBA00022692"/>
    </source>
</evidence>
<evidence type="ECO:0000256" key="7">
    <source>
        <dbReference type="SAM" id="Phobius"/>
    </source>
</evidence>
<dbReference type="GO" id="GO:0005886">
    <property type="term" value="C:plasma membrane"/>
    <property type="evidence" value="ECO:0007669"/>
    <property type="project" value="UniProtKB-SubCell"/>
</dbReference>
<name>A0A2N1PPX1_9BACT</name>
<evidence type="ECO:0000256" key="5">
    <source>
        <dbReference type="ARBA" id="ARBA00023136"/>
    </source>
</evidence>
<keyword evidence="4 7" id="KW-1133">Transmembrane helix</keyword>
<evidence type="ECO:0000259" key="8">
    <source>
        <dbReference type="Pfam" id="PF00482"/>
    </source>
</evidence>